<organism evidence="1">
    <name type="scientific">Solanum chacoense</name>
    <name type="common">Chaco potato</name>
    <dbReference type="NCBI Taxonomy" id="4108"/>
    <lineage>
        <taxon>Eukaryota</taxon>
        <taxon>Viridiplantae</taxon>
        <taxon>Streptophyta</taxon>
        <taxon>Embryophyta</taxon>
        <taxon>Tracheophyta</taxon>
        <taxon>Spermatophyta</taxon>
        <taxon>Magnoliopsida</taxon>
        <taxon>eudicotyledons</taxon>
        <taxon>Gunneridae</taxon>
        <taxon>Pentapetalae</taxon>
        <taxon>asterids</taxon>
        <taxon>lamiids</taxon>
        <taxon>Solanales</taxon>
        <taxon>Solanaceae</taxon>
        <taxon>Solanoideae</taxon>
        <taxon>Solaneae</taxon>
        <taxon>Solanum</taxon>
    </lineage>
</organism>
<dbReference type="EMBL" id="GEDG01006671">
    <property type="protein sequence ID" value="JAP31814.1"/>
    <property type="molecule type" value="Transcribed_RNA"/>
</dbReference>
<name>A0A0V0IIN3_SOLCH</name>
<accession>A0A0V0IIN3</accession>
<reference evidence="1" key="1">
    <citation type="submission" date="2015-12" db="EMBL/GenBank/DDBJ databases">
        <title>Gene expression during late stages of embryo sac development: a critical building block for successful pollen-pistil interactions.</title>
        <authorList>
            <person name="Liu Y."/>
            <person name="Joly V."/>
            <person name="Sabar M."/>
            <person name="Matton D.P."/>
        </authorList>
    </citation>
    <scope>NUCLEOTIDE SEQUENCE</scope>
</reference>
<evidence type="ECO:0000313" key="1">
    <source>
        <dbReference type="EMBL" id="JAP31814.1"/>
    </source>
</evidence>
<proteinExistence type="predicted"/>
<dbReference type="AlphaFoldDB" id="A0A0V0IIN3"/>
<sequence>MSQSLMNPCLLTASSLVKSLNDDLKLLMLIFPFTFFTCGASRSLNWTLFHHLPAFSGIEVSLWCSRAKGKLMQASKSSKRAVYLLYTAVYTAIQQLSHDIQGRKNKMQVAGVKIDCIRSTHGPIYTKTGQNTTHIQRYTFAVYTGVLGAKMG</sequence>
<protein>
    <submittedName>
        <fullName evidence="1">Putative ovule protein</fullName>
    </submittedName>
</protein>